<reference evidence="10" key="1">
    <citation type="submission" date="2022-11" db="UniProtKB">
        <authorList>
            <consortium name="WormBaseParasite"/>
        </authorList>
    </citation>
    <scope>IDENTIFICATION</scope>
</reference>
<dbReference type="InterPro" id="IPR001496">
    <property type="entry name" value="SOCS_box"/>
</dbReference>
<name>A0A914VIX9_9BILA</name>
<protein>
    <submittedName>
        <fullName evidence="10">Suppressor of cytokine signaling 5</fullName>
    </submittedName>
</protein>
<evidence type="ECO:0000259" key="8">
    <source>
        <dbReference type="PROSITE" id="PS50225"/>
    </source>
</evidence>
<dbReference type="GO" id="GO:0035556">
    <property type="term" value="P:intracellular signal transduction"/>
    <property type="evidence" value="ECO:0007669"/>
    <property type="project" value="InterPro"/>
</dbReference>
<dbReference type="PROSITE" id="PS50001">
    <property type="entry name" value="SH2"/>
    <property type="match status" value="1"/>
</dbReference>
<proteinExistence type="predicted"/>
<dbReference type="SUPFAM" id="SSF55550">
    <property type="entry name" value="SH2 domain"/>
    <property type="match status" value="1"/>
</dbReference>
<evidence type="ECO:0000256" key="6">
    <source>
        <dbReference type="SAM" id="MobiDB-lite"/>
    </source>
</evidence>
<evidence type="ECO:0000313" key="9">
    <source>
        <dbReference type="Proteomes" id="UP000887566"/>
    </source>
</evidence>
<feature type="compositionally biased region" description="Polar residues" evidence="6">
    <location>
        <begin position="13"/>
        <end position="29"/>
    </location>
</feature>
<dbReference type="InterPro" id="IPR000980">
    <property type="entry name" value="SH2"/>
</dbReference>
<dbReference type="Pfam" id="PF00017">
    <property type="entry name" value="SH2"/>
    <property type="match status" value="1"/>
</dbReference>
<dbReference type="PROSITE" id="PS50225">
    <property type="entry name" value="SOCS"/>
    <property type="match status" value="1"/>
</dbReference>
<keyword evidence="3" id="KW-0833">Ubl conjugation pathway</keyword>
<keyword evidence="4 5" id="KW-0727">SH2 domain</keyword>
<dbReference type="Proteomes" id="UP000887566">
    <property type="component" value="Unplaced"/>
</dbReference>
<dbReference type="CDD" id="cd03717">
    <property type="entry name" value="SOCS_SOCS_like"/>
    <property type="match status" value="1"/>
</dbReference>
<dbReference type="Gene3D" id="3.30.505.10">
    <property type="entry name" value="SH2 domain"/>
    <property type="match status" value="1"/>
</dbReference>
<dbReference type="SMART" id="SM00252">
    <property type="entry name" value="SH2"/>
    <property type="match status" value="1"/>
</dbReference>
<accession>A0A914VIX9</accession>
<evidence type="ECO:0000256" key="1">
    <source>
        <dbReference type="ARBA" id="ARBA00022604"/>
    </source>
</evidence>
<dbReference type="PANTHER" id="PTHR10155:SF0">
    <property type="entry name" value="SUPPRESSOR OF CYTOKINE SIGNALING AT 36E, ISOFORM D"/>
    <property type="match status" value="1"/>
</dbReference>
<keyword evidence="9" id="KW-1185">Reference proteome</keyword>
<evidence type="ECO:0000256" key="3">
    <source>
        <dbReference type="ARBA" id="ARBA00022786"/>
    </source>
</evidence>
<dbReference type="SUPFAM" id="SSF158235">
    <property type="entry name" value="SOCS box-like"/>
    <property type="match status" value="1"/>
</dbReference>
<keyword evidence="2" id="KW-0734">Signal transduction inhibitor</keyword>
<keyword evidence="1" id="KW-0341">Growth regulation</keyword>
<evidence type="ECO:0000256" key="4">
    <source>
        <dbReference type="ARBA" id="ARBA00022999"/>
    </source>
</evidence>
<evidence type="ECO:0000256" key="2">
    <source>
        <dbReference type="ARBA" id="ARBA00022700"/>
    </source>
</evidence>
<organism evidence="9 10">
    <name type="scientific">Plectus sambesii</name>
    <dbReference type="NCBI Taxonomy" id="2011161"/>
    <lineage>
        <taxon>Eukaryota</taxon>
        <taxon>Metazoa</taxon>
        <taxon>Ecdysozoa</taxon>
        <taxon>Nematoda</taxon>
        <taxon>Chromadorea</taxon>
        <taxon>Plectida</taxon>
        <taxon>Plectina</taxon>
        <taxon>Plectoidea</taxon>
        <taxon>Plectidae</taxon>
        <taxon>Plectus</taxon>
    </lineage>
</organism>
<dbReference type="GO" id="GO:0009968">
    <property type="term" value="P:negative regulation of signal transduction"/>
    <property type="evidence" value="ECO:0007669"/>
    <property type="project" value="UniProtKB-KW"/>
</dbReference>
<dbReference type="Pfam" id="PF07525">
    <property type="entry name" value="SOCS_box"/>
    <property type="match status" value="1"/>
</dbReference>
<feature type="domain" description="SOCS box" evidence="8">
    <location>
        <begin position="230"/>
        <end position="279"/>
    </location>
</feature>
<dbReference type="PANTHER" id="PTHR10155">
    <property type="entry name" value="PHOSPHATIDYLINOSITOL 3-KINASE REGULATORY SUBUNIT"/>
    <property type="match status" value="1"/>
</dbReference>
<dbReference type="GO" id="GO:0046854">
    <property type="term" value="P:phosphatidylinositol phosphate biosynthetic process"/>
    <property type="evidence" value="ECO:0007669"/>
    <property type="project" value="TreeGrafter"/>
</dbReference>
<feature type="compositionally biased region" description="Polar residues" evidence="6">
    <location>
        <begin position="53"/>
        <end position="72"/>
    </location>
</feature>
<dbReference type="GO" id="GO:0046935">
    <property type="term" value="F:1-phosphatidylinositol-3-kinase regulator activity"/>
    <property type="evidence" value="ECO:0007669"/>
    <property type="project" value="TreeGrafter"/>
</dbReference>
<evidence type="ECO:0000259" key="7">
    <source>
        <dbReference type="PROSITE" id="PS50001"/>
    </source>
</evidence>
<sequence>MVSSARGGEIAAGNSNEQPTTNKRLTRNSPFCPCFSPTDSDLDEEEPVAVASCGSQRPMTEQNAPSRTSSRRQQIIHVARDLRSRLVVAGEAANQTAGPADVRRIGDGMTMSDQPYPVHTTVEYTHYLVPDMLQITNAPYYWGVMDRFEAEKKLDGKPEGTFLLRDSAQSDYLFSVSFRRYQRTLHARIEEMNHRFSFDSYDTAVFSAPTVTQLIENYKDPTRCLFFEPQLTHPLHRNFVFPLQHLCRAVIASRLNYNDLAKLPAPRKLKDYLREYHYKQPIRITNNETAAEHSGADDK</sequence>
<dbReference type="SMART" id="SM00253">
    <property type="entry name" value="SOCS"/>
    <property type="match status" value="1"/>
</dbReference>
<dbReference type="GO" id="GO:0005942">
    <property type="term" value="C:phosphatidylinositol 3-kinase complex"/>
    <property type="evidence" value="ECO:0007669"/>
    <property type="project" value="TreeGrafter"/>
</dbReference>
<dbReference type="WBParaSite" id="PSAMB.scaffold2091size25531.g16262.t1">
    <property type="protein sequence ID" value="PSAMB.scaffold2091size25531.g16262.t1"/>
    <property type="gene ID" value="PSAMB.scaffold2091size25531.g16262"/>
</dbReference>
<feature type="domain" description="SH2" evidence="7">
    <location>
        <begin position="140"/>
        <end position="235"/>
    </location>
</feature>
<evidence type="ECO:0000313" key="10">
    <source>
        <dbReference type="WBParaSite" id="PSAMB.scaffold2091size25531.g16262.t1"/>
    </source>
</evidence>
<dbReference type="InterPro" id="IPR036036">
    <property type="entry name" value="SOCS_box-like_dom_sf"/>
</dbReference>
<dbReference type="SMART" id="SM00969">
    <property type="entry name" value="SOCS_box"/>
    <property type="match status" value="1"/>
</dbReference>
<evidence type="ECO:0000256" key="5">
    <source>
        <dbReference type="PROSITE-ProRule" id="PRU00191"/>
    </source>
</evidence>
<dbReference type="AlphaFoldDB" id="A0A914VIX9"/>
<dbReference type="InterPro" id="IPR036860">
    <property type="entry name" value="SH2_dom_sf"/>
</dbReference>
<feature type="region of interest" description="Disordered" evidence="6">
    <location>
        <begin position="1"/>
        <end position="72"/>
    </location>
</feature>